<organism evidence="2 3">
    <name type="scientific">Piedraia hortae CBS 480.64</name>
    <dbReference type="NCBI Taxonomy" id="1314780"/>
    <lineage>
        <taxon>Eukaryota</taxon>
        <taxon>Fungi</taxon>
        <taxon>Dikarya</taxon>
        <taxon>Ascomycota</taxon>
        <taxon>Pezizomycotina</taxon>
        <taxon>Dothideomycetes</taxon>
        <taxon>Dothideomycetidae</taxon>
        <taxon>Capnodiales</taxon>
        <taxon>Piedraiaceae</taxon>
        <taxon>Piedraia</taxon>
    </lineage>
</organism>
<evidence type="ECO:0000313" key="3">
    <source>
        <dbReference type="Proteomes" id="UP000799421"/>
    </source>
</evidence>
<dbReference type="AlphaFoldDB" id="A0A6A7BTC6"/>
<feature type="region of interest" description="Disordered" evidence="1">
    <location>
        <begin position="1"/>
        <end position="45"/>
    </location>
</feature>
<dbReference type="Proteomes" id="UP000799421">
    <property type="component" value="Unassembled WGS sequence"/>
</dbReference>
<name>A0A6A7BTC6_9PEZI</name>
<protein>
    <submittedName>
        <fullName evidence="2">Uncharacterized protein</fullName>
    </submittedName>
</protein>
<accession>A0A6A7BTC6</accession>
<gene>
    <name evidence="2" type="ORF">K470DRAFT_260271</name>
</gene>
<keyword evidence="3" id="KW-1185">Reference proteome</keyword>
<evidence type="ECO:0000313" key="2">
    <source>
        <dbReference type="EMBL" id="KAF2857989.1"/>
    </source>
</evidence>
<dbReference type="EMBL" id="MU006021">
    <property type="protein sequence ID" value="KAF2857989.1"/>
    <property type="molecule type" value="Genomic_DNA"/>
</dbReference>
<evidence type="ECO:0000256" key="1">
    <source>
        <dbReference type="SAM" id="MobiDB-lite"/>
    </source>
</evidence>
<reference evidence="2" key="1">
    <citation type="journal article" date="2020" name="Stud. Mycol.">
        <title>101 Dothideomycetes genomes: a test case for predicting lifestyles and emergence of pathogens.</title>
        <authorList>
            <person name="Haridas S."/>
            <person name="Albert R."/>
            <person name="Binder M."/>
            <person name="Bloem J."/>
            <person name="Labutti K."/>
            <person name="Salamov A."/>
            <person name="Andreopoulos B."/>
            <person name="Baker S."/>
            <person name="Barry K."/>
            <person name="Bills G."/>
            <person name="Bluhm B."/>
            <person name="Cannon C."/>
            <person name="Castanera R."/>
            <person name="Culley D."/>
            <person name="Daum C."/>
            <person name="Ezra D."/>
            <person name="Gonzalez J."/>
            <person name="Henrissat B."/>
            <person name="Kuo A."/>
            <person name="Liang C."/>
            <person name="Lipzen A."/>
            <person name="Lutzoni F."/>
            <person name="Magnuson J."/>
            <person name="Mondo S."/>
            <person name="Nolan M."/>
            <person name="Ohm R."/>
            <person name="Pangilinan J."/>
            <person name="Park H.-J."/>
            <person name="Ramirez L."/>
            <person name="Alfaro M."/>
            <person name="Sun H."/>
            <person name="Tritt A."/>
            <person name="Yoshinaga Y."/>
            <person name="Zwiers L.-H."/>
            <person name="Turgeon B."/>
            <person name="Goodwin S."/>
            <person name="Spatafora J."/>
            <person name="Crous P."/>
            <person name="Grigoriev I."/>
        </authorList>
    </citation>
    <scope>NUCLEOTIDE SEQUENCE</scope>
    <source>
        <strain evidence="2">CBS 480.64</strain>
    </source>
</reference>
<proteinExistence type="predicted"/>
<sequence>MRPLTTSQRVPFRGRPTSSFRKANITDDLQPAPATTDGAGSGSRTALATKNAWQAVFTNQYTWTFTLGGIKRSPV</sequence>